<sequence>MSTRFLAICTRMN</sequence>
<gene>
    <name evidence="1" type="ORF">F383_31693</name>
</gene>
<evidence type="ECO:0000313" key="2">
    <source>
        <dbReference type="Proteomes" id="UP000032142"/>
    </source>
</evidence>
<dbReference type="EMBL" id="KN429391">
    <property type="protein sequence ID" value="KHG24606.1"/>
    <property type="molecule type" value="Genomic_DNA"/>
</dbReference>
<organism evidence="1 2">
    <name type="scientific">Gossypium arboreum</name>
    <name type="common">Tree cotton</name>
    <name type="synonym">Gossypium nanking</name>
    <dbReference type="NCBI Taxonomy" id="29729"/>
    <lineage>
        <taxon>Eukaryota</taxon>
        <taxon>Viridiplantae</taxon>
        <taxon>Streptophyta</taxon>
        <taxon>Embryophyta</taxon>
        <taxon>Tracheophyta</taxon>
        <taxon>Spermatophyta</taxon>
        <taxon>Magnoliopsida</taxon>
        <taxon>eudicotyledons</taxon>
        <taxon>Gunneridae</taxon>
        <taxon>Pentapetalae</taxon>
        <taxon>rosids</taxon>
        <taxon>malvids</taxon>
        <taxon>Malvales</taxon>
        <taxon>Malvaceae</taxon>
        <taxon>Malvoideae</taxon>
        <taxon>Gossypium</taxon>
    </lineage>
</organism>
<reference evidence="2" key="1">
    <citation type="submission" date="2014-09" db="EMBL/GenBank/DDBJ databases">
        <authorList>
            <person name="Mudge J."/>
            <person name="Ramaraj T."/>
            <person name="Lindquist I.E."/>
            <person name="Bharti A.K."/>
            <person name="Sundararajan A."/>
            <person name="Cameron C.T."/>
            <person name="Woodward J.E."/>
            <person name="May G.D."/>
            <person name="Brubaker C."/>
            <person name="Broadhvest J."/>
            <person name="Wilkins T.A."/>
        </authorList>
    </citation>
    <scope>NUCLEOTIDE SEQUENCE</scope>
    <source>
        <strain evidence="2">cv. AKA8401</strain>
    </source>
</reference>
<proteinExistence type="predicted"/>
<evidence type="ECO:0000313" key="1">
    <source>
        <dbReference type="EMBL" id="KHG24606.1"/>
    </source>
</evidence>
<accession>A0A0B0PMG8</accession>
<name>A0A0B0PMG8_GOSAR</name>
<protein>
    <submittedName>
        <fullName evidence="1">Uncharacterized protein</fullName>
    </submittedName>
</protein>
<dbReference type="Proteomes" id="UP000032142">
    <property type="component" value="Unassembled WGS sequence"/>
</dbReference>
<keyword evidence="2" id="KW-1185">Reference proteome</keyword>